<proteinExistence type="predicted"/>
<dbReference type="InterPro" id="IPR052588">
    <property type="entry name" value="Kelch_domain_protein"/>
</dbReference>
<dbReference type="PANTHER" id="PTHR46063:SF1">
    <property type="entry name" value="KELCH DOMAIN-CONTAINING PROTEIN 4"/>
    <property type="match status" value="1"/>
</dbReference>
<evidence type="ECO:0000256" key="1">
    <source>
        <dbReference type="SAM" id="MobiDB-lite"/>
    </source>
</evidence>
<feature type="region of interest" description="Disordered" evidence="1">
    <location>
        <begin position="413"/>
        <end position="564"/>
    </location>
</feature>
<feature type="compositionally biased region" description="Basic and acidic residues" evidence="1">
    <location>
        <begin position="524"/>
        <end position="564"/>
    </location>
</feature>
<accession>A0A813K1K2</accession>
<dbReference type="PANTHER" id="PTHR46063">
    <property type="entry name" value="KELCH DOMAIN-CONTAINING PROTEIN"/>
    <property type="match status" value="1"/>
</dbReference>
<feature type="compositionally biased region" description="Basic residues" evidence="1">
    <location>
        <begin position="474"/>
        <end position="485"/>
    </location>
</feature>
<dbReference type="Proteomes" id="UP000626109">
    <property type="component" value="Unassembled WGS sequence"/>
</dbReference>
<protein>
    <submittedName>
        <fullName evidence="2">Uncharacterized protein</fullName>
    </submittedName>
</protein>
<feature type="compositionally biased region" description="Basic residues" evidence="1">
    <location>
        <begin position="514"/>
        <end position="523"/>
    </location>
</feature>
<dbReference type="AlphaFoldDB" id="A0A813K1K2"/>
<dbReference type="Pfam" id="PF24681">
    <property type="entry name" value="Kelch_KLHDC2_KLHL20_DRC7"/>
    <property type="match status" value="1"/>
</dbReference>
<feature type="compositionally biased region" description="Acidic residues" evidence="1">
    <location>
        <begin position="499"/>
        <end position="508"/>
    </location>
</feature>
<reference evidence="2" key="1">
    <citation type="submission" date="2021-02" db="EMBL/GenBank/DDBJ databases">
        <authorList>
            <person name="Dougan E. K."/>
            <person name="Rhodes N."/>
            <person name="Thang M."/>
            <person name="Chan C."/>
        </authorList>
    </citation>
    <scope>NUCLEOTIDE SEQUENCE</scope>
</reference>
<feature type="compositionally biased region" description="Basic and acidic residues" evidence="1">
    <location>
        <begin position="1"/>
        <end position="14"/>
    </location>
</feature>
<feature type="compositionally biased region" description="Low complexity" evidence="1">
    <location>
        <begin position="18"/>
        <end position="33"/>
    </location>
</feature>
<evidence type="ECO:0000313" key="2">
    <source>
        <dbReference type="EMBL" id="CAE8694641.1"/>
    </source>
</evidence>
<sequence>MGKKAKADDRRREDDAEPAPSKSEKASSGSSSGRFVACDRPSPRCHCSLTEVEPGRLLLFGGEIFNGRKFTCFQDVYELSLSLSATISWRRLELPGGAQAPRARSAHQAVAWKGGLYILGGEWADATQDKIQQFKDIWCLTSSGADGASWEQVPAEKGFSQRSGHRACLHDGAIVTFGGYREDADGEPTYLNDVHRFDLAQRKFRKMEDLSGAAPKGRSAAQVWSDGEVVWVYGGSTPAPKQKGVKEHMDALRDLWRLEPGKWSSGPVTIAGGGPGQRSSCASAPLLPAQPNLRLFFGGVTDRFGQKKEEVSAFHNDTWVLDTKALAWSRLELSAPGSLQGRIGAQLVPVAAPGRAELFVLFGGMAEAGPREVTMDDLWCICEPPAAKSAEGVAATPVSKEWSCLLPLSDKTKTWFPDNDGDSSDEETAEPSGSKSSKKAGKKAKAKAGKADKDDKEDKQDLEDDDWDPSAKSGKQKTKDKKGAKKSAAVEKSPAPAERDDEEGEEELDTKKSSKDKKKRRAKKSEEAEEPKGSADLEEDISKLEFAPEARVAKKKAESSEGND</sequence>
<dbReference type="InterPro" id="IPR015915">
    <property type="entry name" value="Kelch-typ_b-propeller"/>
</dbReference>
<dbReference type="EMBL" id="CAJNNW010028100">
    <property type="protein sequence ID" value="CAE8694641.1"/>
    <property type="molecule type" value="Genomic_DNA"/>
</dbReference>
<name>A0A813K1K2_POLGL</name>
<gene>
    <name evidence="2" type="ORF">PGLA2088_LOCUS28951</name>
</gene>
<evidence type="ECO:0000313" key="3">
    <source>
        <dbReference type="Proteomes" id="UP000626109"/>
    </source>
</evidence>
<feature type="compositionally biased region" description="Basic and acidic residues" evidence="1">
    <location>
        <begin position="449"/>
        <end position="459"/>
    </location>
</feature>
<comment type="caution">
    <text evidence="2">The sequence shown here is derived from an EMBL/GenBank/DDBJ whole genome shotgun (WGS) entry which is preliminary data.</text>
</comment>
<feature type="region of interest" description="Disordered" evidence="1">
    <location>
        <begin position="1"/>
        <end position="35"/>
    </location>
</feature>
<organism evidence="2 3">
    <name type="scientific">Polarella glacialis</name>
    <name type="common">Dinoflagellate</name>
    <dbReference type="NCBI Taxonomy" id="89957"/>
    <lineage>
        <taxon>Eukaryota</taxon>
        <taxon>Sar</taxon>
        <taxon>Alveolata</taxon>
        <taxon>Dinophyceae</taxon>
        <taxon>Suessiales</taxon>
        <taxon>Suessiaceae</taxon>
        <taxon>Polarella</taxon>
    </lineage>
</organism>
<dbReference type="Gene3D" id="2.120.10.80">
    <property type="entry name" value="Kelch-type beta propeller"/>
    <property type="match status" value="2"/>
</dbReference>
<feature type="compositionally biased region" description="Acidic residues" evidence="1">
    <location>
        <begin position="419"/>
        <end position="429"/>
    </location>
</feature>
<feature type="compositionally biased region" description="Basic residues" evidence="1">
    <location>
        <begin position="436"/>
        <end position="448"/>
    </location>
</feature>
<dbReference type="SUPFAM" id="SSF117281">
    <property type="entry name" value="Kelch motif"/>
    <property type="match status" value="1"/>
</dbReference>